<name>Q5KC18_CRYD1</name>
<feature type="domain" description="Transcription activator GCR1-like" evidence="2">
    <location>
        <begin position="273"/>
        <end position="356"/>
    </location>
</feature>
<feature type="region of interest" description="Disordered" evidence="1">
    <location>
        <begin position="132"/>
        <end position="275"/>
    </location>
</feature>
<dbReference type="InterPro" id="IPR052146">
    <property type="entry name" value="HOT1"/>
</dbReference>
<dbReference type="RefSeq" id="XP_572775.1">
    <property type="nucleotide sequence ID" value="XM_572775.1"/>
</dbReference>
<dbReference type="OMA" id="NISHYTM"/>
<feature type="compositionally biased region" description="Polar residues" evidence="1">
    <location>
        <begin position="192"/>
        <end position="222"/>
    </location>
</feature>
<dbReference type="VEuPathDB" id="FungiDB:CNI00610"/>
<dbReference type="STRING" id="214684.Q5KC18"/>
<dbReference type="PANTHER" id="PTHR37784:SF2">
    <property type="entry name" value="HIGH-OSMOLARITY-INDUCED TRANSCRIPTION PROTEIN 1"/>
    <property type="match status" value="1"/>
</dbReference>
<feature type="compositionally biased region" description="Polar residues" evidence="1">
    <location>
        <begin position="155"/>
        <end position="165"/>
    </location>
</feature>
<evidence type="ECO:0000256" key="1">
    <source>
        <dbReference type="SAM" id="MobiDB-lite"/>
    </source>
</evidence>
<protein>
    <submittedName>
        <fullName evidence="3">Expressed protein</fullName>
    </submittedName>
</protein>
<dbReference type="EMBL" id="AE017349">
    <property type="protein sequence ID" value="AAW45468.1"/>
    <property type="molecule type" value="Genomic_DNA"/>
</dbReference>
<sequence>MTHPLAMPMDEHAIPMNNLQTVPPSPSNSLNHNLSIAFSRIYDQIESLKQTQAQNHLQALTDLERTVRLANAGVAEQVRQAVNEGITGMVQQAVRQAVNESMGMMVQSAVRQAMQGIIFSMNYTDGNIQAQAQPLSQQQQQSQLAHPQSQPPNGAPNSNTNNVHATPQGWGMPPAVNGYMSAPNVGAPPGSDPTSSLPNTLHSSLFNFAQGSASTSTLSSNHTHPHQQPAHQPSQPAAHAPPPSEPLVGHAQTKSQASTSQTHPSPGSSNSCFTMSREVKTVPDLWREYTVGLEGQPPVRSVYEGSEKKRKKGKRFKDDSERKFYRRRKRVLDLVETLIKKGIPEDQAAKRVEKLREDRKVTLNKLGEIIPELSPEQLAMI</sequence>
<dbReference type="InterPro" id="IPR022210">
    <property type="entry name" value="TF_GCR1-like"/>
</dbReference>
<dbReference type="HOGENOM" id="CLU_727654_0_0_1"/>
<dbReference type="EMBL" id="AE017349">
    <property type="protein sequence ID" value="ALO60762.1"/>
    <property type="molecule type" value="Genomic_DNA"/>
</dbReference>
<organism evidence="3 4">
    <name type="scientific">Cryptococcus deneoformans (strain JEC21 / ATCC MYA-565)</name>
    <name type="common">Cryptococcus neoformans var. neoformans serotype D</name>
    <dbReference type="NCBI Taxonomy" id="214684"/>
    <lineage>
        <taxon>Eukaryota</taxon>
        <taxon>Fungi</taxon>
        <taxon>Dikarya</taxon>
        <taxon>Basidiomycota</taxon>
        <taxon>Agaricomycotina</taxon>
        <taxon>Tremellomycetes</taxon>
        <taxon>Tremellales</taxon>
        <taxon>Cryptococcaceae</taxon>
        <taxon>Cryptococcus</taxon>
        <taxon>Cryptococcus neoformans species complex</taxon>
    </lineage>
</organism>
<evidence type="ECO:0000313" key="3">
    <source>
        <dbReference type="EMBL" id="AAW45468.1"/>
    </source>
</evidence>
<proteinExistence type="predicted"/>
<reference evidence="3" key="3">
    <citation type="submission" date="2015-11" db="EMBL/GenBank/DDBJ databases">
        <authorList>
            <person name="Janbon G."/>
            <person name="Paulet D."/>
            <person name="Chon C.C."/>
            <person name="Mornico D."/>
        </authorList>
    </citation>
    <scope>NUCLEOTIDE SEQUENCE</scope>
    <source>
        <strain evidence="3">JEC21</strain>
    </source>
</reference>
<reference evidence="3" key="1">
    <citation type="submission" date="2004-05" db="EMBL/GenBank/DDBJ databases">
        <authorList>
            <person name="Loftus B."/>
            <person name="Amedeo P."/>
            <person name="Roncaglia P."/>
            <person name="Vamathevan J."/>
            <person name="Utterback T."/>
            <person name="Van Aken S."/>
            <person name="Fraser C."/>
        </authorList>
    </citation>
    <scope>NUCLEOTIDE SEQUENCE</scope>
    <source>
        <strain evidence="3">JEC21</strain>
    </source>
</reference>
<keyword evidence="4" id="KW-1185">Reference proteome</keyword>
<dbReference type="PaxDb" id="214684-Q5KC18"/>
<evidence type="ECO:0000259" key="2">
    <source>
        <dbReference type="Pfam" id="PF12550"/>
    </source>
</evidence>
<dbReference type="AlphaFoldDB" id="Q5KC18"/>
<feature type="region of interest" description="Disordered" evidence="1">
    <location>
        <begin position="297"/>
        <end position="320"/>
    </location>
</feature>
<dbReference type="KEGG" id="cne:CNI00610"/>
<feature type="compositionally biased region" description="Low complexity" evidence="1">
    <location>
        <begin position="132"/>
        <end position="148"/>
    </location>
</feature>
<dbReference type="OrthoDB" id="2575514at2759"/>
<dbReference type="PANTHER" id="PTHR37784">
    <property type="entry name" value="PROTEIN MSN1"/>
    <property type="match status" value="1"/>
</dbReference>
<dbReference type="GO" id="GO:0000981">
    <property type="term" value="F:DNA-binding transcription factor activity, RNA polymerase II-specific"/>
    <property type="evidence" value="ECO:0000318"/>
    <property type="project" value="GO_Central"/>
</dbReference>
<gene>
    <name evidence="3" type="ordered locus">CNI00610</name>
</gene>
<accession>Q5KC18</accession>
<dbReference type="Proteomes" id="UP000002149">
    <property type="component" value="Chromosome 9"/>
</dbReference>
<dbReference type="Pfam" id="PF12550">
    <property type="entry name" value="GCR1_C"/>
    <property type="match status" value="1"/>
</dbReference>
<feature type="compositionally biased region" description="Low complexity" evidence="1">
    <location>
        <begin position="226"/>
        <end position="238"/>
    </location>
</feature>
<reference evidence="3 4" key="2">
    <citation type="journal article" date="2005" name="Science">
        <title>The genome of the basidiomycetous yeast and human pathogen Cryptococcus neoformans.</title>
        <authorList>
            <person name="Loftus B.J."/>
            <person name="Fung E."/>
            <person name="Roncaglia P."/>
            <person name="Rowley D."/>
            <person name="Amedeo P."/>
            <person name="Bruno D."/>
            <person name="Vamathevan J."/>
            <person name="Miranda M."/>
            <person name="Anderson I.J."/>
            <person name="Fraser J.A."/>
            <person name="Allen J.E."/>
            <person name="Bosdet I.E."/>
            <person name="Brent M.R."/>
            <person name="Chiu R."/>
            <person name="Doering T.L."/>
            <person name="Donlin M.J."/>
            <person name="D'Souza C.A."/>
            <person name="Fox D.S."/>
            <person name="Grinberg V."/>
            <person name="Fu J."/>
            <person name="Fukushima M."/>
            <person name="Haas B.J."/>
            <person name="Huang J.C."/>
            <person name="Janbon G."/>
            <person name="Jones S.J."/>
            <person name="Koo H.L."/>
            <person name="Krzywinski M.I."/>
            <person name="Kwon-Chung J.K."/>
            <person name="Lengeler K.B."/>
            <person name="Maiti R."/>
            <person name="Marra M.A."/>
            <person name="Marra R.E."/>
            <person name="Mathewson C.A."/>
            <person name="Mitchell T.G."/>
            <person name="Pertea M."/>
            <person name="Riggs F.R."/>
            <person name="Salzberg S.L."/>
            <person name="Schein J.E."/>
            <person name="Shvartsbeyn A."/>
            <person name="Shin H."/>
            <person name="Shumway M."/>
            <person name="Specht C.A."/>
            <person name="Suh B.B."/>
            <person name="Tenney A."/>
            <person name="Utterback T.R."/>
            <person name="Wickes B.L."/>
            <person name="Wortman J.R."/>
            <person name="Wye N.H."/>
            <person name="Kronstad J.W."/>
            <person name="Lodge J.K."/>
            <person name="Heitman J."/>
            <person name="Davis R.W."/>
            <person name="Fraser C.M."/>
            <person name="Hyman R.W."/>
        </authorList>
    </citation>
    <scope>NUCLEOTIDE SEQUENCE [LARGE SCALE GENOMIC DNA]</scope>
    <source>
        <strain evidence="3">JEC21</strain>
        <strain evidence="4">JEC21 / ATCC MYA-565</strain>
    </source>
</reference>
<feature type="compositionally biased region" description="Polar residues" evidence="1">
    <location>
        <begin position="252"/>
        <end position="274"/>
    </location>
</feature>
<dbReference type="GeneID" id="3259744"/>
<dbReference type="RefSeq" id="XP_024514397.1">
    <property type="nucleotide sequence ID" value="XM_024658724.1"/>
</dbReference>
<dbReference type="GO" id="GO:0060963">
    <property type="term" value="P:positive regulation of ribosomal protein gene transcription by RNA polymerase II"/>
    <property type="evidence" value="ECO:0000318"/>
    <property type="project" value="GO_Central"/>
</dbReference>
<evidence type="ECO:0000313" key="4">
    <source>
        <dbReference type="Proteomes" id="UP000002149"/>
    </source>
</evidence>
<dbReference type="GO" id="GO:0000978">
    <property type="term" value="F:RNA polymerase II cis-regulatory region sequence-specific DNA binding"/>
    <property type="evidence" value="ECO:0000318"/>
    <property type="project" value="GO_Central"/>
</dbReference>